<dbReference type="RefSeq" id="WP_095065738.1">
    <property type="nucleotide sequence ID" value="NZ_LT906470.1"/>
</dbReference>
<organism evidence="1 2">
    <name type="scientific">Veillonella rodentium</name>
    <dbReference type="NCBI Taxonomy" id="248315"/>
    <lineage>
        <taxon>Bacteria</taxon>
        <taxon>Bacillati</taxon>
        <taxon>Bacillota</taxon>
        <taxon>Negativicutes</taxon>
        <taxon>Veillonellales</taxon>
        <taxon>Veillonellaceae</taxon>
        <taxon>Veillonella</taxon>
    </lineage>
</organism>
<dbReference type="EMBL" id="LT906470">
    <property type="protein sequence ID" value="SNV62329.1"/>
    <property type="molecule type" value="Genomic_DNA"/>
</dbReference>
<dbReference type="Proteomes" id="UP000214973">
    <property type="component" value="Chromosome 1"/>
</dbReference>
<accession>A0A239YTB6</accession>
<keyword evidence="2" id="KW-1185">Reference proteome</keyword>
<protein>
    <recommendedName>
        <fullName evidence="3">Polyketide cyclase / dehydrase and lipid transport</fullName>
    </recommendedName>
</protein>
<evidence type="ECO:0000313" key="2">
    <source>
        <dbReference type="Proteomes" id="UP000214973"/>
    </source>
</evidence>
<dbReference type="SUPFAM" id="SSF55961">
    <property type="entry name" value="Bet v1-like"/>
    <property type="match status" value="1"/>
</dbReference>
<gene>
    <name evidence="1" type="ORF">SAMEA44547418_00741</name>
</gene>
<proteinExistence type="predicted"/>
<evidence type="ECO:0000313" key="1">
    <source>
        <dbReference type="EMBL" id="SNV62329.1"/>
    </source>
</evidence>
<dbReference type="KEGG" id="vrm:44547418_00741"/>
<name>A0A239YTB6_9FIRM</name>
<dbReference type="AlphaFoldDB" id="A0A239YTB6"/>
<sequence>MAIFNMKVTLLCPVEIVWNVVTNLNDFSWRSDLKDVRIIDEHNFIEITKDGIETHFKVTECVTYQSWIFEMENKNIKGTWVGKFYAKGDKTILDFTENVVSKKLIFKPFISLYLKRQQKIYFRDLKAKLNCEEFDAVR</sequence>
<evidence type="ECO:0008006" key="3">
    <source>
        <dbReference type="Google" id="ProtNLM"/>
    </source>
</evidence>
<reference evidence="1 2" key="1">
    <citation type="submission" date="2017-06" db="EMBL/GenBank/DDBJ databases">
        <authorList>
            <consortium name="Pathogen Informatics"/>
        </authorList>
    </citation>
    <scope>NUCLEOTIDE SEQUENCE [LARGE SCALE GENOMIC DNA]</scope>
    <source>
        <strain evidence="1 2">NCTC12018</strain>
    </source>
</reference>